<dbReference type="EMBL" id="JBHRSL010000028">
    <property type="protein sequence ID" value="MFC3053754.1"/>
    <property type="molecule type" value="Genomic_DNA"/>
</dbReference>
<sequence>MIGKKLLLSCFVLWVVSLGTVQADEILIMDEDFNKYLSAAKPGDVFKIFPGVYKIKGTAKLEASGMAGEPIIIRPTLPGSVTIVVTTTIGFKISGSNWIVEDLKFVGMCETDDQCQHAMQIVGDADFTTIRRNTFNEFNSTIKANGIDVQGGKQFPDNVLIEGNQIFNNRPRETGYPVTLIDVVGGKNWVVRDNFIADFHKLRGNNISYAAFLKGNSENGLFERNLVICEWRHKGGVRLGLSLGGGGTEEKYCYGGNCKIEHYKGVIRGNVIMNCPADVGIYLNKAANTQIVNNTILNSTGVDVRFSTSFAMFANNIIEGRIKDRDDGTHREENNLVQESMKDVFPNSAYYDLTPANQEILMKAARDYNGVDFCTGERQDTWIGAFSQPAKCTLQDKLSEIHTQ</sequence>
<name>A0ABV7D9S4_9PROT</name>
<feature type="domain" description="Periplasmic copper-binding protein NosD beta helix" evidence="2">
    <location>
        <begin position="261"/>
        <end position="319"/>
    </location>
</feature>
<evidence type="ECO:0000259" key="2">
    <source>
        <dbReference type="Pfam" id="PF05048"/>
    </source>
</evidence>
<proteinExistence type="predicted"/>
<comment type="caution">
    <text evidence="3">The sequence shown here is derived from an EMBL/GenBank/DDBJ whole genome shotgun (WGS) entry which is preliminary data.</text>
</comment>
<feature type="chain" id="PRO_5046162628" evidence="1">
    <location>
        <begin position="24"/>
        <end position="404"/>
    </location>
</feature>
<accession>A0ABV7D9S4</accession>
<dbReference type="RefSeq" id="WP_194214427.1">
    <property type="nucleotide sequence ID" value="NZ_CP061205.1"/>
</dbReference>
<evidence type="ECO:0000256" key="1">
    <source>
        <dbReference type="SAM" id="SignalP"/>
    </source>
</evidence>
<gene>
    <name evidence="3" type="ORF">ACFOKA_17780</name>
</gene>
<dbReference type="Gene3D" id="2.160.20.10">
    <property type="entry name" value="Single-stranded right-handed beta-helix, Pectin lyase-like"/>
    <property type="match status" value="1"/>
</dbReference>
<dbReference type="InterPro" id="IPR007742">
    <property type="entry name" value="NosD_dom"/>
</dbReference>
<dbReference type="SMART" id="SM00710">
    <property type="entry name" value="PbH1"/>
    <property type="match status" value="4"/>
</dbReference>
<organism evidence="3 4">
    <name type="scientific">Kordiimonas pumila</name>
    <dbReference type="NCBI Taxonomy" id="2161677"/>
    <lineage>
        <taxon>Bacteria</taxon>
        <taxon>Pseudomonadati</taxon>
        <taxon>Pseudomonadota</taxon>
        <taxon>Alphaproteobacteria</taxon>
        <taxon>Kordiimonadales</taxon>
        <taxon>Kordiimonadaceae</taxon>
        <taxon>Kordiimonas</taxon>
    </lineage>
</organism>
<dbReference type="Pfam" id="PF05048">
    <property type="entry name" value="NosD"/>
    <property type="match status" value="1"/>
</dbReference>
<evidence type="ECO:0000313" key="3">
    <source>
        <dbReference type="EMBL" id="MFC3053754.1"/>
    </source>
</evidence>
<keyword evidence="4" id="KW-1185">Reference proteome</keyword>
<feature type="signal peptide" evidence="1">
    <location>
        <begin position="1"/>
        <end position="23"/>
    </location>
</feature>
<dbReference type="SUPFAM" id="SSF51126">
    <property type="entry name" value="Pectin lyase-like"/>
    <property type="match status" value="1"/>
</dbReference>
<keyword evidence="1" id="KW-0732">Signal</keyword>
<protein>
    <submittedName>
        <fullName evidence="3">NosD domain-containing protein</fullName>
    </submittedName>
</protein>
<dbReference type="InterPro" id="IPR011050">
    <property type="entry name" value="Pectin_lyase_fold/virulence"/>
</dbReference>
<dbReference type="Proteomes" id="UP001595444">
    <property type="component" value="Unassembled WGS sequence"/>
</dbReference>
<dbReference type="InterPro" id="IPR012334">
    <property type="entry name" value="Pectin_lyas_fold"/>
</dbReference>
<dbReference type="InterPro" id="IPR006626">
    <property type="entry name" value="PbH1"/>
</dbReference>
<reference evidence="4" key="1">
    <citation type="journal article" date="2019" name="Int. J. Syst. Evol. Microbiol.">
        <title>The Global Catalogue of Microorganisms (GCM) 10K type strain sequencing project: providing services to taxonomists for standard genome sequencing and annotation.</title>
        <authorList>
            <consortium name="The Broad Institute Genomics Platform"/>
            <consortium name="The Broad Institute Genome Sequencing Center for Infectious Disease"/>
            <person name="Wu L."/>
            <person name="Ma J."/>
        </authorList>
    </citation>
    <scope>NUCLEOTIDE SEQUENCE [LARGE SCALE GENOMIC DNA]</scope>
    <source>
        <strain evidence="4">KCTC 62164</strain>
    </source>
</reference>
<evidence type="ECO:0000313" key="4">
    <source>
        <dbReference type="Proteomes" id="UP001595444"/>
    </source>
</evidence>